<feature type="compositionally biased region" description="Low complexity" evidence="1">
    <location>
        <begin position="403"/>
        <end position="415"/>
    </location>
</feature>
<dbReference type="eggNOG" id="ENOG502QX1K">
    <property type="taxonomic scope" value="Eukaryota"/>
</dbReference>
<feature type="compositionally biased region" description="Polar residues" evidence="1">
    <location>
        <begin position="338"/>
        <end position="354"/>
    </location>
</feature>
<dbReference type="EMBL" id="KE504128">
    <property type="protein sequence ID" value="EPT03982.1"/>
    <property type="molecule type" value="Genomic_DNA"/>
</dbReference>
<feature type="region of interest" description="Disordered" evidence="1">
    <location>
        <begin position="763"/>
        <end position="816"/>
    </location>
</feature>
<accession>S8EFV8</accession>
<feature type="compositionally biased region" description="Polar residues" evidence="1">
    <location>
        <begin position="498"/>
        <end position="513"/>
    </location>
</feature>
<feature type="compositionally biased region" description="Polar residues" evidence="1">
    <location>
        <begin position="176"/>
        <end position="186"/>
    </location>
</feature>
<protein>
    <recommendedName>
        <fullName evidence="4">Protein byr4</fullName>
    </recommendedName>
</protein>
<feature type="region of interest" description="Disordered" evidence="1">
    <location>
        <begin position="71"/>
        <end position="210"/>
    </location>
</feature>
<dbReference type="GO" id="GO:0001100">
    <property type="term" value="P:negative regulation of exit from mitosis"/>
    <property type="evidence" value="ECO:0007669"/>
    <property type="project" value="InterPro"/>
</dbReference>
<sequence length="872" mass="93785">MTAIPAPSIVLSKEEWPDADFDFPDGDPIHASDAEDDKEDADEDWDVDMDLGKTGGAKAQIVLNGIAARAGSSRASTSPQMFTIRPPLPTPPDDEDEEGVSTIKVAALPKVSTRPPPPPIDEDFEDDFALPSELTQLSLRPISHRSSKASLEWGDRDQTSSSQSSDAYSSLGFHDNASSIYTSASLPETETEDDDDDDDDELDGLVIPTGLFETETGGKKLVKLLENKKKTAFTDERVKVASPPDPEDDFEMGLVIDNDVELSPSRLLISKTTKRVPSGNRSKSAPPRPPMATRPPSRMKTDRAKSPNNPPISSASQLRKLGSPPSPPSRPGLPVRSQTYSQAVLATAAPTSPVSFLAPKPGSLRVQKSHSGLKPISPTSAAHKLGRKASLPSLSESSHNAEASGSGLGASAGQASYVAPTASSRAKMQANSASRIHGLEYNVPPTRPSTPSSNPAALRLTMPTSSFRLKSRTPITSVFPTPSATRSQSPLPPPRPPSATSMKSRLGHTQTKSLPMPVPKVMKRPKRQRTYGDGAELDEFDDLPLDRDKEERYRVEPKGYGNRVPGATYAKAAASSSGDAVLGKGTLRRKGKRELSAGSYELSKGAAPPAKTLKRTARIEFPSKTDSTPITPLSKHSEEMTVKKRKTQSPAASQTRRKPTLIRNLGGAGAPKVVGEMKWNPITLRWEGNDQALRDFDSAVGSSTRPALITHLTGSSMGSPVSSFAAGARVVGTMIFDPSRMCWISTLPPDEEEPDVFADLADDEDEDEWEAKGGTIRASQQPSATPTDASRTEPPSPAHSHSRTRSGSESDRGSRASMVCDVDASFADNCRLAQDRHRAEMKGWLSITRTDPHGEPDRSYLYEIRALACRQY</sequence>
<feature type="region of interest" description="Disordered" evidence="1">
    <location>
        <begin position="439"/>
        <end position="552"/>
    </location>
</feature>
<proteinExistence type="predicted"/>
<feature type="compositionally biased region" description="Polar residues" evidence="1">
    <location>
        <begin position="462"/>
        <end position="489"/>
    </location>
</feature>
<feature type="compositionally biased region" description="Polar residues" evidence="1">
    <location>
        <begin position="392"/>
        <end position="401"/>
    </location>
</feature>
<evidence type="ECO:0008006" key="4">
    <source>
        <dbReference type="Google" id="ProtNLM"/>
    </source>
</evidence>
<dbReference type="GO" id="GO:0044732">
    <property type="term" value="C:mitotic spindle pole body"/>
    <property type="evidence" value="ECO:0007669"/>
    <property type="project" value="TreeGrafter"/>
</dbReference>
<feature type="compositionally biased region" description="Low complexity" evidence="1">
    <location>
        <begin position="160"/>
        <end position="170"/>
    </location>
</feature>
<dbReference type="PANTHER" id="PTHR35140">
    <property type="entry name" value="MITOTIC CHECK POINT PROTEIN BFA1"/>
    <property type="match status" value="1"/>
</dbReference>
<evidence type="ECO:0000256" key="1">
    <source>
        <dbReference type="SAM" id="MobiDB-lite"/>
    </source>
</evidence>
<feature type="region of interest" description="Disordered" evidence="1">
    <location>
        <begin position="1"/>
        <end position="52"/>
    </location>
</feature>
<name>S8EFV8_FOMSC</name>
<reference evidence="2 3" key="1">
    <citation type="journal article" date="2012" name="Science">
        <title>The Paleozoic origin of enzymatic lignin decomposition reconstructed from 31 fungal genomes.</title>
        <authorList>
            <person name="Floudas D."/>
            <person name="Binder M."/>
            <person name="Riley R."/>
            <person name="Barry K."/>
            <person name="Blanchette R.A."/>
            <person name="Henrissat B."/>
            <person name="Martinez A.T."/>
            <person name="Otillar R."/>
            <person name="Spatafora J.W."/>
            <person name="Yadav J.S."/>
            <person name="Aerts A."/>
            <person name="Benoit I."/>
            <person name="Boyd A."/>
            <person name="Carlson A."/>
            <person name="Copeland A."/>
            <person name="Coutinho P.M."/>
            <person name="de Vries R.P."/>
            <person name="Ferreira P."/>
            <person name="Findley K."/>
            <person name="Foster B."/>
            <person name="Gaskell J."/>
            <person name="Glotzer D."/>
            <person name="Gorecki P."/>
            <person name="Heitman J."/>
            <person name="Hesse C."/>
            <person name="Hori C."/>
            <person name="Igarashi K."/>
            <person name="Jurgens J.A."/>
            <person name="Kallen N."/>
            <person name="Kersten P."/>
            <person name="Kohler A."/>
            <person name="Kuees U."/>
            <person name="Kumar T.K.A."/>
            <person name="Kuo A."/>
            <person name="LaButti K."/>
            <person name="Larrondo L.F."/>
            <person name="Lindquist E."/>
            <person name="Ling A."/>
            <person name="Lombard V."/>
            <person name="Lucas S."/>
            <person name="Lundell T."/>
            <person name="Martin R."/>
            <person name="McLaughlin D.J."/>
            <person name="Morgenstern I."/>
            <person name="Morin E."/>
            <person name="Murat C."/>
            <person name="Nagy L.G."/>
            <person name="Nolan M."/>
            <person name="Ohm R.A."/>
            <person name="Patyshakuliyeva A."/>
            <person name="Rokas A."/>
            <person name="Ruiz-Duenas F.J."/>
            <person name="Sabat G."/>
            <person name="Salamov A."/>
            <person name="Samejima M."/>
            <person name="Schmutz J."/>
            <person name="Slot J.C."/>
            <person name="St John F."/>
            <person name="Stenlid J."/>
            <person name="Sun H."/>
            <person name="Sun S."/>
            <person name="Syed K."/>
            <person name="Tsang A."/>
            <person name="Wiebenga A."/>
            <person name="Young D."/>
            <person name="Pisabarro A."/>
            <person name="Eastwood D.C."/>
            <person name="Martin F."/>
            <person name="Cullen D."/>
            <person name="Grigoriev I.V."/>
            <person name="Hibbett D.S."/>
        </authorList>
    </citation>
    <scope>NUCLEOTIDE SEQUENCE</scope>
    <source>
        <strain evidence="3">FP-58527</strain>
    </source>
</reference>
<keyword evidence="3" id="KW-1185">Reference proteome</keyword>
<feature type="region of interest" description="Disordered" evidence="1">
    <location>
        <begin position="623"/>
        <end position="657"/>
    </location>
</feature>
<dbReference type="Proteomes" id="UP000015241">
    <property type="component" value="Unassembled WGS sequence"/>
</dbReference>
<dbReference type="HOGENOM" id="CLU_009682_0_0_1"/>
<feature type="compositionally biased region" description="Acidic residues" evidence="1">
    <location>
        <begin position="34"/>
        <end position="49"/>
    </location>
</feature>
<dbReference type="OrthoDB" id="19159at2759"/>
<dbReference type="GO" id="GO:0005096">
    <property type="term" value="F:GTPase activator activity"/>
    <property type="evidence" value="ECO:0007669"/>
    <property type="project" value="InterPro"/>
</dbReference>
<evidence type="ECO:0000313" key="2">
    <source>
        <dbReference type="EMBL" id="EPT03982.1"/>
    </source>
</evidence>
<feature type="region of interest" description="Disordered" evidence="1">
    <location>
        <begin position="232"/>
        <end position="415"/>
    </location>
</feature>
<feature type="compositionally biased region" description="Acidic residues" evidence="1">
    <location>
        <begin position="189"/>
        <end position="203"/>
    </location>
</feature>
<dbReference type="InterPro" id="IPR034586">
    <property type="entry name" value="Bfa1/Byr4"/>
</dbReference>
<evidence type="ECO:0000313" key="3">
    <source>
        <dbReference type="Proteomes" id="UP000015241"/>
    </source>
</evidence>
<organism evidence="2 3">
    <name type="scientific">Fomitopsis schrenkii</name>
    <name type="common">Brown rot fungus</name>
    <dbReference type="NCBI Taxonomy" id="2126942"/>
    <lineage>
        <taxon>Eukaryota</taxon>
        <taxon>Fungi</taxon>
        <taxon>Dikarya</taxon>
        <taxon>Basidiomycota</taxon>
        <taxon>Agaricomycotina</taxon>
        <taxon>Agaricomycetes</taxon>
        <taxon>Polyporales</taxon>
        <taxon>Fomitopsis</taxon>
    </lineage>
</organism>
<dbReference type="InParanoid" id="S8EFV8"/>
<dbReference type="GO" id="GO:1990334">
    <property type="term" value="C:Bfa1-Bub2 complex"/>
    <property type="evidence" value="ECO:0007669"/>
    <property type="project" value="InterPro"/>
</dbReference>
<dbReference type="AlphaFoldDB" id="S8EFV8"/>
<dbReference type="PANTHER" id="PTHR35140:SF1">
    <property type="entry name" value="MITOTIC CHECK POINT PROTEIN BFA1"/>
    <property type="match status" value="1"/>
</dbReference>
<feature type="compositionally biased region" description="Polar residues" evidence="1">
    <location>
        <begin position="777"/>
        <end position="789"/>
    </location>
</feature>
<dbReference type="STRING" id="743788.S8EFV8"/>
<gene>
    <name evidence="2" type="ORF">FOMPIDRAFT_1157985</name>
</gene>